<dbReference type="RefSeq" id="WP_145302501.1">
    <property type="nucleotide sequence ID" value="NZ_CP036299.1"/>
</dbReference>
<dbReference type="AlphaFoldDB" id="A0A518GSE1"/>
<name>A0A518GSE1_9PLAN</name>
<dbReference type="Proteomes" id="UP000315349">
    <property type="component" value="Chromosome"/>
</dbReference>
<keyword evidence="1" id="KW-0812">Transmembrane</keyword>
<accession>A0A518GSE1</accession>
<organism evidence="2 3">
    <name type="scientific">Planctopirus ephydatiae</name>
    <dbReference type="NCBI Taxonomy" id="2528019"/>
    <lineage>
        <taxon>Bacteria</taxon>
        <taxon>Pseudomonadati</taxon>
        <taxon>Planctomycetota</taxon>
        <taxon>Planctomycetia</taxon>
        <taxon>Planctomycetales</taxon>
        <taxon>Planctomycetaceae</taxon>
        <taxon>Planctopirus</taxon>
    </lineage>
</organism>
<reference evidence="2 3" key="1">
    <citation type="submission" date="2019-02" db="EMBL/GenBank/DDBJ databases">
        <title>Deep-cultivation of Planctomycetes and their phenomic and genomic characterization uncovers novel biology.</title>
        <authorList>
            <person name="Wiegand S."/>
            <person name="Jogler M."/>
            <person name="Boedeker C."/>
            <person name="Pinto D."/>
            <person name="Vollmers J."/>
            <person name="Rivas-Marin E."/>
            <person name="Kohn T."/>
            <person name="Peeters S.H."/>
            <person name="Heuer A."/>
            <person name="Rast P."/>
            <person name="Oberbeckmann S."/>
            <person name="Bunk B."/>
            <person name="Jeske O."/>
            <person name="Meyerdierks A."/>
            <person name="Storesund J.E."/>
            <person name="Kallscheuer N."/>
            <person name="Luecker S."/>
            <person name="Lage O.M."/>
            <person name="Pohl T."/>
            <person name="Merkel B.J."/>
            <person name="Hornburger P."/>
            <person name="Mueller R.-W."/>
            <person name="Bruemmer F."/>
            <person name="Labrenz M."/>
            <person name="Spormann A.M."/>
            <person name="Op den Camp H."/>
            <person name="Overmann J."/>
            <person name="Amann R."/>
            <person name="Jetten M.S.M."/>
            <person name="Mascher T."/>
            <person name="Medema M.H."/>
            <person name="Devos D.P."/>
            <person name="Kaster A.-K."/>
            <person name="Ovreas L."/>
            <person name="Rohde M."/>
            <person name="Galperin M.Y."/>
            <person name="Jogler C."/>
        </authorList>
    </citation>
    <scope>NUCLEOTIDE SEQUENCE [LARGE SCALE GENOMIC DNA]</scope>
    <source>
        <strain evidence="2 3">Spb1</strain>
    </source>
</reference>
<feature type="transmembrane region" description="Helical" evidence="1">
    <location>
        <begin position="137"/>
        <end position="163"/>
    </location>
</feature>
<evidence type="ECO:0000256" key="1">
    <source>
        <dbReference type="SAM" id="Phobius"/>
    </source>
</evidence>
<feature type="transmembrane region" description="Helical" evidence="1">
    <location>
        <begin position="98"/>
        <end position="116"/>
    </location>
</feature>
<keyword evidence="1" id="KW-0472">Membrane</keyword>
<gene>
    <name evidence="2" type="ORF">Spb1_34540</name>
</gene>
<sequence>MDIAWITQALYGFALIVAGLLVSSLVGAIWLRLAAIWLGFATIPYRAALKSSLITNFILISLNGYVSLSSVFSISLLGGLEDDRGYSRMNLAFSFPPLYFMYATIFGLLITAAVLMKTIPEKESNAGLKFVDSLALAAFYFALTFAFLVFVAVFVLLAIIGIFKVTGV</sequence>
<protein>
    <submittedName>
        <fullName evidence="2">Uncharacterized protein</fullName>
    </submittedName>
</protein>
<feature type="transmembrane region" description="Helical" evidence="1">
    <location>
        <begin position="53"/>
        <end position="78"/>
    </location>
</feature>
<keyword evidence="3" id="KW-1185">Reference proteome</keyword>
<proteinExistence type="predicted"/>
<evidence type="ECO:0000313" key="3">
    <source>
        <dbReference type="Proteomes" id="UP000315349"/>
    </source>
</evidence>
<dbReference type="EMBL" id="CP036299">
    <property type="protein sequence ID" value="QDV31509.1"/>
    <property type="molecule type" value="Genomic_DNA"/>
</dbReference>
<feature type="transmembrane region" description="Helical" evidence="1">
    <location>
        <begin position="12"/>
        <end position="41"/>
    </location>
</feature>
<dbReference type="KEGG" id="peh:Spb1_34540"/>
<evidence type="ECO:0000313" key="2">
    <source>
        <dbReference type="EMBL" id="QDV31509.1"/>
    </source>
</evidence>
<keyword evidence="1" id="KW-1133">Transmembrane helix</keyword>
<dbReference type="OrthoDB" id="9830713at2"/>